<dbReference type="GO" id="GO:0046330">
    <property type="term" value="P:positive regulation of JNK cascade"/>
    <property type="evidence" value="ECO:0007669"/>
    <property type="project" value="Ensembl"/>
</dbReference>
<feature type="compositionally biased region" description="Low complexity" evidence="4">
    <location>
        <begin position="621"/>
        <end position="646"/>
    </location>
</feature>
<sequence length="702" mass="78597">MSDYENEDACWSALEGFRVKLISAIDPARVTPYLRQCNVLSPDDEEQVLSDPSLVTRKRKVGVLLDILQRTGHKGYVAFLESLELYYPQLYRKVTGKEPTRVFSVIIDASGESGLTQLLMSEVMKLQRKVQELTALLGSRDDLAEELRVKDSLLRKLQERVQRLKEACEAGSRELQRCKDENYDLALRLARQSEERDAALTGHRGLLLEIDRLKHSLMRAEDDCRVERKHTLKLRHAMELRPSQELLWELQQEKALLQARVQGLEASVQEGKADPGRPHVQVPEEDWQRVQRDLQQQAATIFSLRKDLRQAEALRTRSAEEKETLELQCLALRRDSKMYKDRIEAILQQMEEVAIERDQATLMREELHAQHARSLQDKDALRKQVRELSEKVDELQLQLFQREGQLLAVEGKLRRRQLDALILVGLRRSSDLEDSSPRNSQEVSMTAGQARAGFTGRSGPQPTPDHSPVREALGAWLCTACPLLRAHLGSIGPSLRGWHRGTVVGTATRGGQHGPSGPLPAGRRSDRPMSLGKFLLPQDLEDTQLSDKGEDTRHLSRRNLTKASSWWQVGSCLDLQHTRCMMLVPGDACPSPGPMTFMPHFKDGHIGAQKDEQPPESGQDPPLSLGPRLRQLPLGPGMLRGGAPALWSRERGSGHCPGAASQEVGTDREGGTAPGNRSGGFRRRRWDHSACLDTGCGVAPGG</sequence>
<dbReference type="GO" id="GO:0045089">
    <property type="term" value="P:positive regulation of innate immune response"/>
    <property type="evidence" value="ECO:0007669"/>
    <property type="project" value="Ensembl"/>
</dbReference>
<dbReference type="GO" id="GO:0060907">
    <property type="term" value="P:positive regulation of macrophage cytokine production"/>
    <property type="evidence" value="ECO:0007669"/>
    <property type="project" value="Ensembl"/>
</dbReference>
<dbReference type="GO" id="GO:0050830">
    <property type="term" value="P:defense response to Gram-positive bacterium"/>
    <property type="evidence" value="ECO:0007669"/>
    <property type="project" value="Ensembl"/>
</dbReference>
<dbReference type="GO" id="GO:0043330">
    <property type="term" value="P:response to exogenous dsRNA"/>
    <property type="evidence" value="ECO:0007669"/>
    <property type="project" value="Ensembl"/>
</dbReference>
<keyword evidence="1" id="KW-0597">Phosphoprotein</keyword>
<keyword evidence="2 3" id="KW-0175">Coiled coil</keyword>
<evidence type="ECO:0000256" key="4">
    <source>
        <dbReference type="SAM" id="MobiDB-lite"/>
    </source>
</evidence>
<protein>
    <submittedName>
        <fullName evidence="6">Caspase recruitment domain family member 9</fullName>
    </submittedName>
</protein>
<dbReference type="GO" id="GO:0032874">
    <property type="term" value="P:positive regulation of stress-activated MAPK cascade"/>
    <property type="evidence" value="ECO:0007669"/>
    <property type="project" value="Ensembl"/>
</dbReference>
<dbReference type="GO" id="GO:0005737">
    <property type="term" value="C:cytoplasm"/>
    <property type="evidence" value="ECO:0007669"/>
    <property type="project" value="Ensembl"/>
</dbReference>
<dbReference type="GO" id="GO:0032740">
    <property type="term" value="P:positive regulation of interleukin-17 production"/>
    <property type="evidence" value="ECO:0007669"/>
    <property type="project" value="Ensembl"/>
</dbReference>
<evidence type="ECO:0000256" key="2">
    <source>
        <dbReference type="ARBA" id="ARBA00023054"/>
    </source>
</evidence>
<dbReference type="GO" id="GO:0050700">
    <property type="term" value="F:CARD domain binding"/>
    <property type="evidence" value="ECO:0007669"/>
    <property type="project" value="Ensembl"/>
</dbReference>
<organism evidence="6 7">
    <name type="scientific">Bos taurus</name>
    <name type="common">Bovine</name>
    <dbReference type="NCBI Taxonomy" id="9913"/>
    <lineage>
        <taxon>Eukaryota</taxon>
        <taxon>Metazoa</taxon>
        <taxon>Chordata</taxon>
        <taxon>Craniata</taxon>
        <taxon>Vertebrata</taxon>
        <taxon>Euteleostomi</taxon>
        <taxon>Mammalia</taxon>
        <taxon>Eutheria</taxon>
        <taxon>Laurasiatheria</taxon>
        <taxon>Artiodactyla</taxon>
        <taxon>Ruminantia</taxon>
        <taxon>Pecora</taxon>
        <taxon>Bovidae</taxon>
        <taxon>Bovinae</taxon>
        <taxon>Bos</taxon>
    </lineage>
</organism>
<dbReference type="GO" id="GO:0042981">
    <property type="term" value="P:regulation of apoptotic process"/>
    <property type="evidence" value="ECO:0007669"/>
    <property type="project" value="InterPro"/>
</dbReference>
<keyword evidence="7" id="KW-1185">Reference proteome</keyword>
<dbReference type="GO" id="GO:0032494">
    <property type="term" value="P:response to peptidoglycan"/>
    <property type="evidence" value="ECO:0007669"/>
    <property type="project" value="Ensembl"/>
</dbReference>
<dbReference type="GO" id="GO:0032755">
    <property type="term" value="P:positive regulation of interleukin-6 production"/>
    <property type="evidence" value="ECO:0007669"/>
    <property type="project" value="Ensembl"/>
</dbReference>
<dbReference type="GO" id="GO:0043123">
    <property type="term" value="P:positive regulation of canonical NF-kappaB signal transduction"/>
    <property type="evidence" value="ECO:0007669"/>
    <property type="project" value="Ensembl"/>
</dbReference>
<dbReference type="GO" id="GO:0002446">
    <property type="term" value="P:neutrophil mediated immunity"/>
    <property type="evidence" value="ECO:0007669"/>
    <property type="project" value="Ensembl"/>
</dbReference>
<feature type="compositionally biased region" description="Polar residues" evidence="4">
    <location>
        <begin position="437"/>
        <end position="447"/>
    </location>
</feature>
<dbReference type="GO" id="GO:0032449">
    <property type="term" value="C:CBM complex"/>
    <property type="evidence" value="ECO:0007669"/>
    <property type="project" value="Ensembl"/>
</dbReference>
<dbReference type="Pfam" id="PF00619">
    <property type="entry name" value="CARD"/>
    <property type="match status" value="1"/>
</dbReference>
<evidence type="ECO:0000259" key="5">
    <source>
        <dbReference type="PROSITE" id="PS50209"/>
    </source>
</evidence>
<accession>A0AAA9TP44</accession>
<dbReference type="PANTHER" id="PTHR14559">
    <property type="entry name" value="CASPASE RECRUITMENT DOMAIN FAMILY"/>
    <property type="match status" value="1"/>
</dbReference>
<reference evidence="6" key="2">
    <citation type="submission" date="2025-08" db="UniProtKB">
        <authorList>
            <consortium name="Ensembl"/>
        </authorList>
    </citation>
    <scope>IDENTIFICATION</scope>
    <source>
        <strain evidence="6">Hereford</strain>
    </source>
</reference>
<dbReference type="GO" id="GO:0061760">
    <property type="term" value="P:antifungal innate immune response"/>
    <property type="evidence" value="ECO:0007669"/>
    <property type="project" value="Ensembl"/>
</dbReference>
<dbReference type="GO" id="GO:0032760">
    <property type="term" value="P:positive regulation of tumor necrosis factor production"/>
    <property type="evidence" value="ECO:0007669"/>
    <property type="project" value="Ensembl"/>
</dbReference>
<dbReference type="GO" id="GO:0032722">
    <property type="term" value="P:positive regulation of chemokine production"/>
    <property type="evidence" value="ECO:0007669"/>
    <property type="project" value="Ensembl"/>
</dbReference>
<dbReference type="GO" id="GO:0051607">
    <property type="term" value="P:defense response to virus"/>
    <property type="evidence" value="ECO:0007669"/>
    <property type="project" value="Ensembl"/>
</dbReference>
<dbReference type="GO" id="GO:0070374">
    <property type="term" value="P:positive regulation of ERK1 and ERK2 cascade"/>
    <property type="evidence" value="ECO:0007669"/>
    <property type="project" value="Ensembl"/>
</dbReference>
<dbReference type="GO" id="GO:0032663">
    <property type="term" value="P:regulation of interleukin-2 production"/>
    <property type="evidence" value="ECO:0007669"/>
    <property type="project" value="Ensembl"/>
</dbReference>
<name>A0AAA9TP44_BOVIN</name>
<dbReference type="Ensembl" id="ENSBTAT00000105538.2">
    <property type="protein sequence ID" value="ENSBTAP00000099017.2"/>
    <property type="gene ID" value="ENSBTAG00000006572.8"/>
</dbReference>
<feature type="domain" description="CARD" evidence="5">
    <location>
        <begin position="6"/>
        <end position="98"/>
    </location>
</feature>
<dbReference type="AlphaFoldDB" id="A0AAA9TP44"/>
<gene>
    <name evidence="6" type="primary">CARD9</name>
</gene>
<dbReference type="Proteomes" id="UP000009136">
    <property type="component" value="Chromosome 11"/>
</dbReference>
<feature type="compositionally biased region" description="Basic and acidic residues" evidence="4">
    <location>
        <begin position="600"/>
        <end position="613"/>
    </location>
</feature>
<dbReference type="GO" id="GO:0048874">
    <property type="term" value="P:host-mediated modulation of intestinal microbiota composition"/>
    <property type="evidence" value="ECO:0007669"/>
    <property type="project" value="Ensembl"/>
</dbReference>
<dbReference type="GO" id="GO:0097190">
    <property type="term" value="P:apoptotic signaling pathway"/>
    <property type="evidence" value="ECO:0007669"/>
    <property type="project" value="Ensembl"/>
</dbReference>
<dbReference type="GO" id="GO:0009410">
    <property type="term" value="P:response to xenobiotic stimulus"/>
    <property type="evidence" value="ECO:0007669"/>
    <property type="project" value="Ensembl"/>
</dbReference>
<dbReference type="PANTHER" id="PTHR14559:SF3">
    <property type="entry name" value="CASPASE RECRUITMENT DOMAIN-CONTAINING PROTEIN 9"/>
    <property type="match status" value="1"/>
</dbReference>
<dbReference type="GO" id="GO:0032495">
    <property type="term" value="P:response to muramyl dipeptide"/>
    <property type="evidence" value="ECO:0007669"/>
    <property type="project" value="Ensembl"/>
</dbReference>
<feature type="region of interest" description="Disordered" evidence="4">
    <location>
        <begin position="594"/>
        <end position="686"/>
    </location>
</feature>
<evidence type="ECO:0000313" key="6">
    <source>
        <dbReference type="Ensembl" id="ENSBTAP00000099017.2"/>
    </source>
</evidence>
<dbReference type="SUPFAM" id="SSF47986">
    <property type="entry name" value="DEATH domain"/>
    <property type="match status" value="1"/>
</dbReference>
<dbReference type="PROSITE" id="PS50209">
    <property type="entry name" value="CARD"/>
    <property type="match status" value="1"/>
</dbReference>
<dbReference type="GO" id="GO:0016064">
    <property type="term" value="P:immunoglobulin mediated immune response"/>
    <property type="evidence" value="ECO:0007669"/>
    <property type="project" value="Ensembl"/>
</dbReference>
<feature type="compositionally biased region" description="Basic and acidic residues" evidence="4">
    <location>
        <begin position="545"/>
        <end position="554"/>
    </location>
</feature>
<dbReference type="GO" id="GO:2000318">
    <property type="term" value="P:positive regulation of T-helper 17 type immune response"/>
    <property type="evidence" value="ECO:0007669"/>
    <property type="project" value="Ensembl"/>
</dbReference>
<feature type="coiled-coil region" evidence="3">
    <location>
        <begin position="364"/>
        <end position="405"/>
    </location>
</feature>
<dbReference type="GO" id="GO:0042803">
    <property type="term" value="F:protein homodimerization activity"/>
    <property type="evidence" value="ECO:0007669"/>
    <property type="project" value="Ensembl"/>
</dbReference>
<dbReference type="GO" id="GO:0007254">
    <property type="term" value="P:JNK cascade"/>
    <property type="evidence" value="ECO:0007669"/>
    <property type="project" value="Ensembl"/>
</dbReference>
<evidence type="ECO:0000256" key="1">
    <source>
        <dbReference type="ARBA" id="ARBA00022553"/>
    </source>
</evidence>
<reference evidence="6" key="3">
    <citation type="submission" date="2025-09" db="UniProtKB">
        <authorList>
            <consortium name="Ensembl"/>
        </authorList>
    </citation>
    <scope>IDENTIFICATION</scope>
    <source>
        <strain evidence="6">Hereford</strain>
    </source>
</reference>
<dbReference type="InterPro" id="IPR042142">
    <property type="entry name" value="CARD_CARD9"/>
</dbReference>
<dbReference type="GeneTree" id="ENSGT00940000160570"/>
<feature type="region of interest" description="Disordered" evidence="4">
    <location>
        <begin position="504"/>
        <end position="556"/>
    </location>
</feature>
<dbReference type="CDD" id="cd08809">
    <property type="entry name" value="CARD_CARD9"/>
    <property type="match status" value="1"/>
</dbReference>
<dbReference type="InterPro" id="IPR011029">
    <property type="entry name" value="DEATH-like_dom_sf"/>
</dbReference>
<dbReference type="GO" id="GO:0051403">
    <property type="term" value="P:stress-activated MAPK cascade"/>
    <property type="evidence" value="ECO:0007669"/>
    <property type="project" value="Ensembl"/>
</dbReference>
<dbReference type="GO" id="GO:0035591">
    <property type="term" value="F:signaling adaptor activity"/>
    <property type="evidence" value="ECO:0007669"/>
    <property type="project" value="Ensembl"/>
</dbReference>
<reference evidence="6" key="1">
    <citation type="submission" date="2018-03" db="EMBL/GenBank/DDBJ databases">
        <title>ARS-UCD1.2.</title>
        <authorList>
            <person name="Rosen B.D."/>
            <person name="Bickhart D.M."/>
            <person name="Koren S."/>
            <person name="Schnabel R.D."/>
            <person name="Hall R."/>
            <person name="Zimin A."/>
            <person name="Dreischer C."/>
            <person name="Schultheiss S."/>
            <person name="Schroeder S.G."/>
            <person name="Elsik C.G."/>
            <person name="Couldrey C."/>
            <person name="Liu G.E."/>
            <person name="Van Tassell C.P."/>
            <person name="Phillippy A.M."/>
            <person name="Smith T.P.L."/>
            <person name="Medrano J.F."/>
        </authorList>
    </citation>
    <scope>NUCLEOTIDE SEQUENCE [LARGE SCALE GENOMIC DNA]</scope>
    <source>
        <strain evidence="6">Hereford</strain>
    </source>
</reference>
<evidence type="ECO:0000256" key="3">
    <source>
        <dbReference type="SAM" id="Coils"/>
    </source>
</evidence>
<dbReference type="InterPro" id="IPR001315">
    <property type="entry name" value="CARD"/>
</dbReference>
<feature type="region of interest" description="Disordered" evidence="4">
    <location>
        <begin position="431"/>
        <end position="468"/>
    </location>
</feature>
<evidence type="ECO:0000313" key="7">
    <source>
        <dbReference type="Proteomes" id="UP000009136"/>
    </source>
</evidence>
<dbReference type="GO" id="GO:0032725">
    <property type="term" value="P:positive regulation of granulocyte macrophage colony-stimulating factor production"/>
    <property type="evidence" value="ECO:0007669"/>
    <property type="project" value="Ensembl"/>
</dbReference>
<dbReference type="Gene3D" id="1.10.533.10">
    <property type="entry name" value="Death Domain, Fas"/>
    <property type="match status" value="1"/>
</dbReference>
<feature type="coiled-coil region" evidence="3">
    <location>
        <begin position="140"/>
        <end position="181"/>
    </location>
</feature>
<proteinExistence type="predicted"/>
<dbReference type="GO" id="GO:1900017">
    <property type="term" value="P:positive regulation of cytokine production involved in inflammatory response"/>
    <property type="evidence" value="ECO:0007669"/>
    <property type="project" value="Ensembl"/>
</dbReference>
<dbReference type="GO" id="GO:0051260">
    <property type="term" value="P:protein homooligomerization"/>
    <property type="evidence" value="ECO:0007669"/>
    <property type="project" value="Ensembl"/>
</dbReference>